<comment type="similarity">
    <text evidence="1">Belongs to the free Met sulfoxide reductase family.</text>
</comment>
<dbReference type="InterPro" id="IPR003018">
    <property type="entry name" value="GAF"/>
</dbReference>
<dbReference type="SUPFAM" id="SSF55781">
    <property type="entry name" value="GAF domain-like"/>
    <property type="match status" value="1"/>
</dbReference>
<dbReference type="PROSITE" id="PS01320">
    <property type="entry name" value="UPF0067"/>
    <property type="match status" value="1"/>
</dbReference>
<proteinExistence type="inferred from homology"/>
<dbReference type="AlphaFoldDB" id="A0A2U2BUV7"/>
<protein>
    <submittedName>
        <fullName evidence="3">Diguanylate phosphodiesterase</fullName>
    </submittedName>
</protein>
<evidence type="ECO:0000313" key="4">
    <source>
        <dbReference type="Proteomes" id="UP000245168"/>
    </source>
</evidence>
<dbReference type="OrthoDB" id="9796252at2"/>
<evidence type="ECO:0000256" key="1">
    <source>
        <dbReference type="ARBA" id="ARBA00038454"/>
    </source>
</evidence>
<dbReference type="FunFam" id="3.30.450.40:FF:000008">
    <property type="entry name" value="GAF domain-containing proteins"/>
    <property type="match status" value="1"/>
</dbReference>
<accession>A0A2U2BUV7</accession>
<reference evidence="4" key="1">
    <citation type="submission" date="2018-05" db="EMBL/GenBank/DDBJ databases">
        <authorList>
            <person name="Liu B.-T."/>
        </authorList>
    </citation>
    <scope>NUCLEOTIDE SEQUENCE [LARGE SCALE GENOMIC DNA]</scope>
    <source>
        <strain evidence="4">WD6-1</strain>
    </source>
</reference>
<dbReference type="InterPro" id="IPR051330">
    <property type="entry name" value="Phosphatase_reg/MetRdx"/>
</dbReference>
<feature type="domain" description="GAF" evidence="2">
    <location>
        <begin position="58"/>
        <end position="161"/>
    </location>
</feature>
<dbReference type="EMBL" id="QEXV01000003">
    <property type="protein sequence ID" value="PWE17760.1"/>
    <property type="molecule type" value="Genomic_DNA"/>
</dbReference>
<evidence type="ECO:0000313" key="3">
    <source>
        <dbReference type="EMBL" id="PWE17760.1"/>
    </source>
</evidence>
<sequence length="166" mass="17456">MAEAMSQAPAGETKAEAYARLNKEIASVVAGETSATARYASAACLLAHAFAPRFFWTGFYVVDPDKPEELVVGPYQGTLGCLRIPFGRGVCGAAAASGETQLVADVHAFPGHIACDSRTNSEIVVPVFDAAGRLAAVLDIDSEQPNAFDETDRYGLEAICRSLLTA</sequence>
<dbReference type="GO" id="GO:0033745">
    <property type="term" value="F:L-methionine-(R)-S-oxide reductase activity"/>
    <property type="evidence" value="ECO:0007669"/>
    <property type="project" value="TreeGrafter"/>
</dbReference>
<dbReference type="InterPro" id="IPR000614">
    <property type="entry name" value="FRMsr_CS"/>
</dbReference>
<gene>
    <name evidence="3" type="ORF">DDZ18_08890</name>
</gene>
<evidence type="ECO:0000259" key="2">
    <source>
        <dbReference type="Pfam" id="PF13185"/>
    </source>
</evidence>
<name>A0A2U2BUV7_9PROT</name>
<dbReference type="PANTHER" id="PTHR21021:SF15">
    <property type="entry name" value="FREE METHIONINE-R-SULFOXIDE REDUCTASE"/>
    <property type="match status" value="1"/>
</dbReference>
<comment type="caution">
    <text evidence="3">The sequence shown here is derived from an EMBL/GenBank/DDBJ whole genome shotgun (WGS) entry which is preliminary data.</text>
</comment>
<dbReference type="Gene3D" id="3.30.450.40">
    <property type="match status" value="1"/>
</dbReference>
<dbReference type="RefSeq" id="WP_109252991.1">
    <property type="nucleotide sequence ID" value="NZ_QEXV01000003.1"/>
</dbReference>
<dbReference type="Pfam" id="PF13185">
    <property type="entry name" value="GAF_2"/>
    <property type="match status" value="1"/>
</dbReference>
<dbReference type="GO" id="GO:0005829">
    <property type="term" value="C:cytosol"/>
    <property type="evidence" value="ECO:0007669"/>
    <property type="project" value="TreeGrafter"/>
</dbReference>
<organism evidence="3 4">
    <name type="scientific">Marinicauda salina</name>
    <dbReference type="NCBI Taxonomy" id="2135793"/>
    <lineage>
        <taxon>Bacteria</taxon>
        <taxon>Pseudomonadati</taxon>
        <taxon>Pseudomonadota</taxon>
        <taxon>Alphaproteobacteria</taxon>
        <taxon>Maricaulales</taxon>
        <taxon>Maricaulaceae</taxon>
        <taxon>Marinicauda</taxon>
    </lineage>
</organism>
<dbReference type="Proteomes" id="UP000245168">
    <property type="component" value="Unassembled WGS sequence"/>
</dbReference>
<dbReference type="InterPro" id="IPR029016">
    <property type="entry name" value="GAF-like_dom_sf"/>
</dbReference>
<dbReference type="PANTHER" id="PTHR21021">
    <property type="entry name" value="GAF/PUTATIVE CYTOSKELETAL PROTEIN"/>
    <property type="match status" value="1"/>
</dbReference>
<keyword evidence="4" id="KW-1185">Reference proteome</keyword>